<dbReference type="KEGG" id="dau:Daud_1881"/>
<accession>B1I5S6</accession>
<dbReference type="EMBL" id="CP000860">
    <property type="protein sequence ID" value="ACA60374.1"/>
    <property type="molecule type" value="Genomic_DNA"/>
</dbReference>
<reference evidence="3 4" key="2">
    <citation type="journal article" date="2008" name="Science">
        <title>Environmental genomics reveals a single-species ecosystem deep within Earth.</title>
        <authorList>
            <person name="Chivian D."/>
            <person name="Brodie E.L."/>
            <person name="Alm E.J."/>
            <person name="Culley D.E."/>
            <person name="Dehal P.S."/>
            <person name="Desantis T.Z."/>
            <person name="Gihring T.M."/>
            <person name="Lapidus A."/>
            <person name="Lin L.H."/>
            <person name="Lowry S.R."/>
            <person name="Moser D.P."/>
            <person name="Richardson P.M."/>
            <person name="Southam G."/>
            <person name="Wanger G."/>
            <person name="Pratt L.M."/>
            <person name="Andersen G.L."/>
            <person name="Hazen T.C."/>
            <person name="Brockman F.J."/>
            <person name="Arkin A.P."/>
            <person name="Onstott T.C."/>
        </authorList>
    </citation>
    <scope>NUCLEOTIDE SEQUENCE [LARGE SCALE GENOMIC DNA]</scope>
    <source>
        <strain evidence="3 4">MP104C</strain>
    </source>
</reference>
<dbReference type="GO" id="GO:0051912">
    <property type="term" value="F:CoB--CoM heterodisulfide reductase activity"/>
    <property type="evidence" value="ECO:0007669"/>
    <property type="project" value="UniProtKB-EC"/>
</dbReference>
<keyword evidence="4" id="KW-1185">Reference proteome</keyword>
<feature type="domain" description="Cysteine-rich" evidence="2">
    <location>
        <begin position="4"/>
        <end position="86"/>
    </location>
</feature>
<dbReference type="RefSeq" id="WP_012302950.1">
    <property type="nucleotide sequence ID" value="NC_010424.1"/>
</dbReference>
<protein>
    <submittedName>
        <fullName evidence="3">CoB--CoM heterodisulfide reductase</fullName>
        <ecNumber evidence="3">1.8.98.1</ecNumber>
    </submittedName>
</protein>
<evidence type="ECO:0000313" key="3">
    <source>
        <dbReference type="EMBL" id="ACA60374.1"/>
    </source>
</evidence>
<dbReference type="HOGENOM" id="CLU_052147_1_0_9"/>
<evidence type="ECO:0000313" key="4">
    <source>
        <dbReference type="Proteomes" id="UP000008544"/>
    </source>
</evidence>
<feature type="domain" description="Cysteine-rich" evidence="2">
    <location>
        <begin position="149"/>
        <end position="237"/>
    </location>
</feature>
<gene>
    <name evidence="3" type="ordered locus">Daud_1881</name>
</gene>
<dbReference type="OrthoDB" id="9777685at2"/>
<reference evidence="4" key="1">
    <citation type="submission" date="2007-10" db="EMBL/GenBank/DDBJ databases">
        <title>Complete sequence of chromosome of Desulforudis audaxviator MP104C.</title>
        <authorList>
            <person name="Copeland A."/>
            <person name="Lucas S."/>
            <person name="Lapidus A."/>
            <person name="Barry K."/>
            <person name="Glavina del Rio T."/>
            <person name="Dalin E."/>
            <person name="Tice H."/>
            <person name="Bruce D."/>
            <person name="Pitluck S."/>
            <person name="Lowry S.R."/>
            <person name="Larimer F."/>
            <person name="Land M.L."/>
            <person name="Hauser L."/>
            <person name="Kyrpides N."/>
            <person name="Ivanova N.N."/>
            <person name="Richardson P."/>
        </authorList>
    </citation>
    <scope>NUCLEOTIDE SEQUENCE [LARGE SCALE GENOMIC DNA]</scope>
    <source>
        <strain evidence="4">MP104C</strain>
    </source>
</reference>
<evidence type="ECO:0000259" key="2">
    <source>
        <dbReference type="Pfam" id="PF02754"/>
    </source>
</evidence>
<dbReference type="eggNOG" id="COG2048">
    <property type="taxonomic scope" value="Bacteria"/>
</dbReference>
<dbReference type="AlphaFoldDB" id="B1I5S6"/>
<dbReference type="Gene3D" id="1.20.1050.140">
    <property type="match status" value="1"/>
</dbReference>
<keyword evidence="1 3" id="KW-0560">Oxidoreductase</keyword>
<dbReference type="Proteomes" id="UP000008544">
    <property type="component" value="Chromosome"/>
</dbReference>
<dbReference type="EC" id="1.8.98.1" evidence="3"/>
<proteinExistence type="predicted"/>
<evidence type="ECO:0000256" key="1">
    <source>
        <dbReference type="ARBA" id="ARBA00023002"/>
    </source>
</evidence>
<dbReference type="InterPro" id="IPR051278">
    <property type="entry name" value="HdrB/HdrD_reductase"/>
</dbReference>
<dbReference type="Pfam" id="PF02754">
    <property type="entry name" value="CCG"/>
    <property type="match status" value="2"/>
</dbReference>
<dbReference type="PANTHER" id="PTHR42947">
    <property type="entry name" value="COB--COM HETERODISULFIDE REDUCTASE SUBUNIT B 1"/>
    <property type="match status" value="1"/>
</dbReference>
<sequence length="295" mass="31945">MAYIYYPGCASEATGKSNHISFEAVAHALGLELAGEIPDWNCCGATLVANAIGDFAQMALACRNLALAEKKGHDIIVACSSCYLNLAWPNELMRTNPDFAAKLNEALGAANLSYSGKLKVKHVVDVLANEIGAERIKERTIKPLEGLKVACYSGCQTVRALRRPDFDDVEYPQVMGRIVEAVGAEAVDFPLAARCCGGSQQFTNPELIYDLTGKVLDSAAAAGADVIVTTCPMCAMNTDVFQEKIGKLNKKKYNMPVLFLTQLMGVAFDLKPKDLAFQYNIVSPYGKLKKYGVKK</sequence>
<dbReference type="Gene3D" id="3.40.50.11810">
    <property type="match status" value="1"/>
</dbReference>
<dbReference type="InterPro" id="IPR004017">
    <property type="entry name" value="Cys_rich_dom"/>
</dbReference>
<dbReference type="PANTHER" id="PTHR42947:SF1">
    <property type="entry name" value="COB--COM HETERODISULFIDE REDUCTASE SUBUNIT B 1"/>
    <property type="match status" value="1"/>
</dbReference>
<organism evidence="3 4">
    <name type="scientific">Desulforudis audaxviator (strain MP104C)</name>
    <dbReference type="NCBI Taxonomy" id="477974"/>
    <lineage>
        <taxon>Bacteria</taxon>
        <taxon>Bacillati</taxon>
        <taxon>Bacillota</taxon>
        <taxon>Clostridia</taxon>
        <taxon>Thermoanaerobacterales</taxon>
        <taxon>Candidatus Desulforudaceae</taxon>
        <taxon>Candidatus Desulforudis</taxon>
    </lineage>
</organism>
<name>B1I5S6_DESAP</name>
<dbReference type="STRING" id="477974.Daud_1881"/>